<reference evidence="14 15" key="1">
    <citation type="submission" date="2021-02" db="EMBL/GenBank/DDBJ databases">
        <title>Plant Genome Project.</title>
        <authorList>
            <person name="Zhang R.-G."/>
        </authorList>
    </citation>
    <scope>NUCLEOTIDE SEQUENCE [LARGE SCALE GENOMIC DNA]</scope>
    <source>
        <tissue evidence="14">Leaves</tissue>
    </source>
</reference>
<comment type="subcellular location">
    <subcellularLocation>
        <location evidence="1">Membrane</location>
        <topology evidence="1">Multi-pass membrane protein</topology>
    </subcellularLocation>
</comment>
<feature type="domain" description="CSC1/OSCA1-like N-terminal transmembrane" evidence="12">
    <location>
        <begin position="5"/>
        <end position="165"/>
    </location>
</feature>
<feature type="transmembrane region" description="Helical" evidence="10">
    <location>
        <begin position="485"/>
        <end position="509"/>
    </location>
</feature>
<dbReference type="EMBL" id="JAFEMO010000007">
    <property type="protein sequence ID" value="KAH7567570.1"/>
    <property type="molecule type" value="Genomic_DNA"/>
</dbReference>
<keyword evidence="15" id="KW-1185">Reference proteome</keyword>
<keyword evidence="3" id="KW-0813">Transport</keyword>
<feature type="domain" description="CSC1/OSCA1-like 7TM region" evidence="11">
    <location>
        <begin position="435"/>
        <end position="657"/>
    </location>
</feature>
<feature type="transmembrane region" description="Helical" evidence="10">
    <location>
        <begin position="637"/>
        <end position="658"/>
    </location>
</feature>
<feature type="transmembrane region" description="Helical" evidence="10">
    <location>
        <begin position="664"/>
        <end position="683"/>
    </location>
</feature>
<keyword evidence="8 10" id="KW-0472">Membrane</keyword>
<evidence type="ECO:0000256" key="6">
    <source>
        <dbReference type="ARBA" id="ARBA00022989"/>
    </source>
</evidence>
<feature type="transmembrane region" description="Helical" evidence="10">
    <location>
        <begin position="142"/>
        <end position="164"/>
    </location>
</feature>
<evidence type="ECO:0000256" key="7">
    <source>
        <dbReference type="ARBA" id="ARBA00023065"/>
    </source>
</evidence>
<proteinExistence type="inferred from homology"/>
<evidence type="ECO:0000256" key="4">
    <source>
        <dbReference type="ARBA" id="ARBA00022692"/>
    </source>
</evidence>
<evidence type="ECO:0000256" key="9">
    <source>
        <dbReference type="ARBA" id="ARBA00023303"/>
    </source>
</evidence>
<keyword evidence="7" id="KW-0406">Ion transport</keyword>
<dbReference type="PANTHER" id="PTHR13018">
    <property type="entry name" value="PROBABLE MEMBRANE PROTEIN DUF221-RELATED"/>
    <property type="match status" value="1"/>
</dbReference>
<dbReference type="PANTHER" id="PTHR13018:SF117">
    <property type="entry name" value="CSC1-LIKE PROTEIN RXW8"/>
    <property type="match status" value="1"/>
</dbReference>
<feature type="transmembrane region" description="Helical" evidence="10">
    <location>
        <begin position="351"/>
        <end position="371"/>
    </location>
</feature>
<feature type="transmembrane region" description="Helical" evidence="10">
    <location>
        <begin position="6"/>
        <end position="27"/>
    </location>
</feature>
<evidence type="ECO:0000259" key="11">
    <source>
        <dbReference type="Pfam" id="PF02714"/>
    </source>
</evidence>
<name>A0ABQ8HT93_9ROSI</name>
<dbReference type="InterPro" id="IPR003864">
    <property type="entry name" value="CSC1/OSCA1-like_7TM"/>
</dbReference>
<feature type="transmembrane region" description="Helical" evidence="10">
    <location>
        <begin position="584"/>
        <end position="616"/>
    </location>
</feature>
<evidence type="ECO:0000256" key="3">
    <source>
        <dbReference type="ARBA" id="ARBA00022448"/>
    </source>
</evidence>
<comment type="caution">
    <text evidence="14">The sequence shown here is derived from an EMBL/GenBank/DDBJ whole genome shotgun (WGS) entry which is preliminary data.</text>
</comment>
<accession>A0ABQ8HT93</accession>
<evidence type="ECO:0000259" key="13">
    <source>
        <dbReference type="Pfam" id="PF14703"/>
    </source>
</evidence>
<evidence type="ECO:0000256" key="10">
    <source>
        <dbReference type="SAM" id="Phobius"/>
    </source>
</evidence>
<evidence type="ECO:0000256" key="5">
    <source>
        <dbReference type="ARBA" id="ARBA00022837"/>
    </source>
</evidence>
<dbReference type="Proteomes" id="UP000827721">
    <property type="component" value="Unassembled WGS sequence"/>
</dbReference>
<keyword evidence="5" id="KW-0106">Calcium</keyword>
<evidence type="ECO:0000313" key="15">
    <source>
        <dbReference type="Proteomes" id="UP000827721"/>
    </source>
</evidence>
<gene>
    <name evidence="14" type="ORF">JRO89_XS07G0094300</name>
</gene>
<evidence type="ECO:0000313" key="14">
    <source>
        <dbReference type="EMBL" id="KAH7567570.1"/>
    </source>
</evidence>
<sequence length="773" mass="87305">MDVAALLTSAGINIAVTVVLLSLYSILRKQPGNLNVYFTRRLVARHSKRKGSCCLERFVPSPSWVVKAWETTEEEMLALGGVDAVVFLKIIVFSIRIFCIASVVCLLLVLPVNYFGKDMVHKRIPSESLEVFSIANVREGSAWLWSHCFALYIISCSACALLYFEYKSVTKMRLAHITGSPRSPSYFTVLVRSIPFSSEESYSDSVRKYFMNYYASSYLAHQMVYRSGTVQKLMSEAEKMYRVLRNVTTEQPKFITCRLCCGVPNSFKMLSKEADSVKGISRFGDLDIATREKESSAAFVFFKTRYAALVASEVLQSANPMLWVTDLAPEPHDVLWSNLWIPYRQLWIRKITILLASIAFMFVFLAPVTLVQGLTQLDKLSDAFPFLRGILKQIGMISGETLDMLPSIEIADSTVCCSGVVHAQMFRKVISDFFRKLISRLVTGYLPSVILMLFLYTVPPTMMLFSKAEGPISRSGRKKSACIKVLYFTIWNVFFVNVLSGSIIGQLSVFTFREIPRKLAEAVPIQAGFFMTYVLTSGWASLSCEIVQPVALIWNFMKNFIIRIKEDSSDVTLSFPYHTEVPKLLLFGLLGFICSIMAPLILPFLLIYFVLAYLVYRNQILNVYITKYESGGRFWPIVHNTTIFSVVLTQIIALGIFGLKQSPVASGFTIPLLIGTLLFNEYCRQRFSPAFRKIAAEVIMEMDRQDERSGTMEEIYQVLQSAYCQIKLTSQDLSKSTDISHHVDQDSIQDPEALKQEMEITKLGNVGCSLQFG</sequence>
<dbReference type="InterPro" id="IPR027815">
    <property type="entry name" value="CSC1/OSCA1-like_cyt"/>
</dbReference>
<evidence type="ECO:0000256" key="1">
    <source>
        <dbReference type="ARBA" id="ARBA00004141"/>
    </source>
</evidence>
<organism evidence="14 15">
    <name type="scientific">Xanthoceras sorbifolium</name>
    <dbReference type="NCBI Taxonomy" id="99658"/>
    <lineage>
        <taxon>Eukaryota</taxon>
        <taxon>Viridiplantae</taxon>
        <taxon>Streptophyta</taxon>
        <taxon>Embryophyta</taxon>
        <taxon>Tracheophyta</taxon>
        <taxon>Spermatophyta</taxon>
        <taxon>Magnoliopsida</taxon>
        <taxon>eudicotyledons</taxon>
        <taxon>Gunneridae</taxon>
        <taxon>Pentapetalae</taxon>
        <taxon>rosids</taxon>
        <taxon>malvids</taxon>
        <taxon>Sapindales</taxon>
        <taxon>Sapindaceae</taxon>
        <taxon>Xanthoceroideae</taxon>
        <taxon>Xanthoceras</taxon>
    </lineage>
</organism>
<keyword evidence="4 10" id="KW-0812">Transmembrane</keyword>
<keyword evidence="9" id="KW-0407">Ion channel</keyword>
<feature type="domain" description="CSC1/OSCA1-like cytosolic" evidence="13">
    <location>
        <begin position="187"/>
        <end position="338"/>
    </location>
</feature>
<evidence type="ECO:0000256" key="8">
    <source>
        <dbReference type="ARBA" id="ARBA00023136"/>
    </source>
</evidence>
<dbReference type="Pfam" id="PF14703">
    <property type="entry name" value="PHM7_cyt"/>
    <property type="match status" value="1"/>
</dbReference>
<evidence type="ECO:0008006" key="16">
    <source>
        <dbReference type="Google" id="ProtNLM"/>
    </source>
</evidence>
<evidence type="ECO:0000259" key="12">
    <source>
        <dbReference type="Pfam" id="PF13967"/>
    </source>
</evidence>
<dbReference type="Pfam" id="PF02714">
    <property type="entry name" value="RSN1_7TM"/>
    <property type="match status" value="1"/>
</dbReference>
<dbReference type="InterPro" id="IPR045122">
    <property type="entry name" value="Csc1-like"/>
</dbReference>
<dbReference type="Pfam" id="PF13967">
    <property type="entry name" value="RSN1_TM"/>
    <property type="match status" value="1"/>
</dbReference>
<comment type="similarity">
    <text evidence="2">Belongs to the CSC1 (TC 1.A.17) family.</text>
</comment>
<protein>
    <recommendedName>
        <fullName evidence="16">CSC1-like protein RXW8</fullName>
    </recommendedName>
</protein>
<evidence type="ECO:0000256" key="2">
    <source>
        <dbReference type="ARBA" id="ARBA00007779"/>
    </source>
</evidence>
<dbReference type="InterPro" id="IPR032880">
    <property type="entry name" value="CSC1/OSCA1-like_N"/>
</dbReference>
<keyword evidence="6 10" id="KW-1133">Transmembrane helix</keyword>
<feature type="transmembrane region" description="Helical" evidence="10">
    <location>
        <begin position="86"/>
        <end position="110"/>
    </location>
</feature>
<feature type="transmembrane region" description="Helical" evidence="10">
    <location>
        <begin position="445"/>
        <end position="465"/>
    </location>
</feature>